<feature type="binding site" evidence="8">
    <location>
        <position position="180"/>
    </location>
    <ligand>
        <name>substrate</name>
    </ligand>
</feature>
<dbReference type="EC" id="2.3.1.234" evidence="8"/>
<feature type="binding site" evidence="8">
    <location>
        <position position="167"/>
    </location>
    <ligand>
        <name>substrate</name>
    </ligand>
</feature>
<evidence type="ECO:0000259" key="9">
    <source>
        <dbReference type="Pfam" id="PF00814"/>
    </source>
</evidence>
<dbReference type="GO" id="GO:0005737">
    <property type="term" value="C:cytoplasm"/>
    <property type="evidence" value="ECO:0007669"/>
    <property type="project" value="UniProtKB-SubCell"/>
</dbReference>
<dbReference type="PANTHER" id="PTHR11735">
    <property type="entry name" value="TRNA N6-ADENOSINE THREONYLCARBAMOYLTRANSFERASE"/>
    <property type="match status" value="1"/>
</dbReference>
<evidence type="ECO:0000313" key="11">
    <source>
        <dbReference type="Proteomes" id="UP000035057"/>
    </source>
</evidence>
<dbReference type="GO" id="GO:0005506">
    <property type="term" value="F:iron ion binding"/>
    <property type="evidence" value="ECO:0007669"/>
    <property type="project" value="UniProtKB-UniRule"/>
</dbReference>
<evidence type="ECO:0000256" key="8">
    <source>
        <dbReference type="HAMAP-Rule" id="MF_01445"/>
    </source>
</evidence>
<dbReference type="GO" id="GO:0061711">
    <property type="term" value="F:tRNA N(6)-L-threonylcarbamoyladenine synthase activity"/>
    <property type="evidence" value="ECO:0007669"/>
    <property type="project" value="UniProtKB-EC"/>
</dbReference>
<gene>
    <name evidence="8" type="primary">tsaD</name>
    <name evidence="10" type="ORF">D777_03486</name>
</gene>
<comment type="caution">
    <text evidence="10">The sequence shown here is derived from an EMBL/GenBank/DDBJ whole genome shotgun (WGS) entry which is preliminary data.</text>
</comment>
<dbReference type="RefSeq" id="WP_036134327.1">
    <property type="nucleotide sequence ID" value="NZ_ANIE01000009.1"/>
</dbReference>
<proteinExistence type="inferred from homology"/>
<feature type="binding site" evidence="8">
    <location>
        <position position="111"/>
    </location>
    <ligand>
        <name>Fe cation</name>
        <dbReference type="ChEBI" id="CHEBI:24875"/>
    </ligand>
</feature>
<name>A0A072NB68_9GAMM</name>
<dbReference type="NCBIfam" id="TIGR00329">
    <property type="entry name" value="gcp_kae1"/>
    <property type="match status" value="1"/>
</dbReference>
<evidence type="ECO:0000256" key="6">
    <source>
        <dbReference type="ARBA" id="ARBA00023315"/>
    </source>
</evidence>
<dbReference type="InterPro" id="IPR017861">
    <property type="entry name" value="KAE1/TsaD"/>
</dbReference>
<dbReference type="NCBIfam" id="TIGR03723">
    <property type="entry name" value="T6A_TsaD_YgjD"/>
    <property type="match status" value="1"/>
</dbReference>
<dbReference type="EMBL" id="ANIE01000009">
    <property type="protein sequence ID" value="KEF30310.1"/>
    <property type="molecule type" value="Genomic_DNA"/>
</dbReference>
<dbReference type="HAMAP" id="MF_01445">
    <property type="entry name" value="TsaD"/>
    <property type="match status" value="1"/>
</dbReference>
<comment type="cofactor">
    <cofactor evidence="8">
        <name>Fe(2+)</name>
        <dbReference type="ChEBI" id="CHEBI:29033"/>
    </cofactor>
    <text evidence="8">Binds 1 Fe(2+) ion per subunit.</text>
</comment>
<evidence type="ECO:0000256" key="2">
    <source>
        <dbReference type="ARBA" id="ARBA00022679"/>
    </source>
</evidence>
<dbReference type="STRING" id="1137280.D777_03486"/>
<dbReference type="Proteomes" id="UP000035057">
    <property type="component" value="Unassembled WGS sequence"/>
</dbReference>
<organism evidence="10 11">
    <name type="scientific">Marinobacter nitratireducens</name>
    <dbReference type="NCBI Taxonomy" id="1137280"/>
    <lineage>
        <taxon>Bacteria</taxon>
        <taxon>Pseudomonadati</taxon>
        <taxon>Pseudomonadota</taxon>
        <taxon>Gammaproteobacteria</taxon>
        <taxon>Pseudomonadales</taxon>
        <taxon>Marinobacteraceae</taxon>
        <taxon>Marinobacter</taxon>
    </lineage>
</organism>
<dbReference type="Gene3D" id="3.30.420.40">
    <property type="match status" value="2"/>
</dbReference>
<reference evidence="10 11" key="1">
    <citation type="submission" date="2012-12" db="EMBL/GenBank/DDBJ databases">
        <title>Genome assembly of Marinobacter sp. AK21.</title>
        <authorList>
            <person name="Khatri I."/>
            <person name="Kumar R."/>
            <person name="Vaidya B."/>
            <person name="Subramanian S."/>
            <person name="Pinnaka A."/>
        </authorList>
    </citation>
    <scope>NUCLEOTIDE SEQUENCE [LARGE SCALE GENOMIC DNA]</scope>
    <source>
        <strain evidence="10 11">AK21</strain>
    </source>
</reference>
<evidence type="ECO:0000256" key="4">
    <source>
        <dbReference type="ARBA" id="ARBA00022723"/>
    </source>
</evidence>
<dbReference type="PRINTS" id="PR00789">
    <property type="entry name" value="OSIALOPTASE"/>
</dbReference>
<keyword evidence="5 8" id="KW-0408">Iron</keyword>
<feature type="binding site" evidence="8">
    <location>
        <begin position="134"/>
        <end position="138"/>
    </location>
    <ligand>
        <name>substrate</name>
    </ligand>
</feature>
<dbReference type="InterPro" id="IPR022450">
    <property type="entry name" value="TsaD"/>
</dbReference>
<protein>
    <recommendedName>
        <fullName evidence="8">tRNA N6-adenosine threonylcarbamoyltransferase</fullName>
        <ecNumber evidence="8">2.3.1.234</ecNumber>
    </recommendedName>
    <alternativeName>
        <fullName evidence="8">N6-L-threonylcarbamoyladenine synthase</fullName>
        <shortName evidence="8">t(6)A synthase</shortName>
    </alternativeName>
    <alternativeName>
        <fullName evidence="8">t(6)A37 threonylcarbamoyladenosine biosynthesis protein TsaD</fullName>
    </alternativeName>
    <alternativeName>
        <fullName evidence="8">tRNA threonylcarbamoyladenosine biosynthesis protein TsaD</fullName>
    </alternativeName>
</protein>
<dbReference type="PANTHER" id="PTHR11735:SF6">
    <property type="entry name" value="TRNA N6-ADENOSINE THREONYLCARBAMOYLTRANSFERASE, MITOCHONDRIAL"/>
    <property type="match status" value="1"/>
</dbReference>
<comment type="similarity">
    <text evidence="8">Belongs to the KAE1 / TsaD family.</text>
</comment>
<dbReference type="Pfam" id="PF00814">
    <property type="entry name" value="TsaD"/>
    <property type="match status" value="1"/>
</dbReference>
<keyword evidence="2 8" id="KW-0808">Transferase</keyword>
<feature type="binding site" evidence="8">
    <location>
        <position position="304"/>
    </location>
    <ligand>
        <name>Fe cation</name>
        <dbReference type="ChEBI" id="CHEBI:24875"/>
    </ligand>
</feature>
<accession>A0A072NB68</accession>
<evidence type="ECO:0000256" key="1">
    <source>
        <dbReference type="ARBA" id="ARBA00022490"/>
    </source>
</evidence>
<dbReference type="InterPro" id="IPR000905">
    <property type="entry name" value="Gcp-like_dom"/>
</dbReference>
<evidence type="ECO:0000313" key="10">
    <source>
        <dbReference type="EMBL" id="KEF30310.1"/>
    </source>
</evidence>
<dbReference type="InterPro" id="IPR043129">
    <property type="entry name" value="ATPase_NBD"/>
</dbReference>
<dbReference type="FunFam" id="3.30.420.40:FF:000012">
    <property type="entry name" value="tRNA N6-adenosine threonylcarbamoyltransferase"/>
    <property type="match status" value="1"/>
</dbReference>
<dbReference type="PATRIC" id="fig|1137280.3.peg.3304"/>
<feature type="domain" description="Gcp-like" evidence="9">
    <location>
        <begin position="24"/>
        <end position="311"/>
    </location>
</feature>
<dbReference type="AlphaFoldDB" id="A0A072NB68"/>
<dbReference type="GO" id="GO:0002949">
    <property type="term" value="P:tRNA threonylcarbamoyladenosine modification"/>
    <property type="evidence" value="ECO:0007669"/>
    <property type="project" value="UniProtKB-UniRule"/>
</dbReference>
<feature type="binding site" evidence="8">
    <location>
        <position position="276"/>
    </location>
    <ligand>
        <name>substrate</name>
    </ligand>
</feature>
<comment type="catalytic activity">
    <reaction evidence="7 8">
        <text>L-threonylcarbamoyladenylate + adenosine(37) in tRNA = N(6)-L-threonylcarbamoyladenosine(37) in tRNA + AMP + H(+)</text>
        <dbReference type="Rhea" id="RHEA:37059"/>
        <dbReference type="Rhea" id="RHEA-COMP:10162"/>
        <dbReference type="Rhea" id="RHEA-COMP:10163"/>
        <dbReference type="ChEBI" id="CHEBI:15378"/>
        <dbReference type="ChEBI" id="CHEBI:73682"/>
        <dbReference type="ChEBI" id="CHEBI:74411"/>
        <dbReference type="ChEBI" id="CHEBI:74418"/>
        <dbReference type="ChEBI" id="CHEBI:456215"/>
        <dbReference type="EC" id="2.3.1.234"/>
    </reaction>
</comment>
<dbReference type="CDD" id="cd24133">
    <property type="entry name" value="ASKHA_NBD_TsaD_bac"/>
    <property type="match status" value="1"/>
</dbReference>
<keyword evidence="1 8" id="KW-0963">Cytoplasm</keyword>
<sequence>MLVLGIETSCDETGVALFDSEAGLLSHALFSQIDMHADYGGVVPELASRDHVRKLLPLCDQVLSDAGKERAHIEGIAYTAGPGLVGALMVGGSVAHALGYALGVPVLGVHHMEGHLLAPMLEDAPPAFPFVALLVSGGHTQLVRVNGIGEYEMLGESVDDAAGEAFDKTAKMLGLDYPGGPRVAALAEKGTPDRYRFPRPMTDRPGLDFSFSGLKTFTLNTVNAAKDAGEFDDQVRADIALAFESAVVDTLTIKCRRALEQAECKRLVIAGGVSANKRLRAGLEKMAAKLNAEVFYARPEFCTDNGAMIAYAGAQRLVAGQRDGDRIVAVPRWPMNTLPAVSEPRQNGLAD</sequence>
<dbReference type="FunFam" id="3.30.420.40:FF:000031">
    <property type="entry name" value="tRNA N6-adenosine threonylcarbamoyltransferase"/>
    <property type="match status" value="1"/>
</dbReference>
<dbReference type="SUPFAM" id="SSF53067">
    <property type="entry name" value="Actin-like ATPase domain"/>
    <property type="match status" value="2"/>
</dbReference>
<comment type="function">
    <text evidence="8">Required for the formation of a threonylcarbamoyl group on adenosine at position 37 (t(6)A37) in tRNAs that read codons beginning with adenine. Is involved in the transfer of the threonylcarbamoyl moiety of threonylcarbamoyl-AMP (TC-AMP) to the N6 group of A37, together with TsaE and TsaB. TsaD likely plays a direct catalytic role in this reaction.</text>
</comment>
<evidence type="ECO:0000256" key="7">
    <source>
        <dbReference type="ARBA" id="ARBA00048117"/>
    </source>
</evidence>
<evidence type="ECO:0000256" key="3">
    <source>
        <dbReference type="ARBA" id="ARBA00022694"/>
    </source>
</evidence>
<evidence type="ECO:0000256" key="5">
    <source>
        <dbReference type="ARBA" id="ARBA00023004"/>
    </source>
</evidence>
<keyword evidence="4 8" id="KW-0479">Metal-binding</keyword>
<feature type="binding site" evidence="8">
    <location>
        <position position="115"/>
    </location>
    <ligand>
        <name>Fe cation</name>
        <dbReference type="ChEBI" id="CHEBI:24875"/>
    </ligand>
</feature>
<keyword evidence="11" id="KW-1185">Reference proteome</keyword>
<comment type="subcellular location">
    <subcellularLocation>
        <location evidence="8">Cytoplasm</location>
    </subcellularLocation>
</comment>
<dbReference type="OrthoDB" id="9806197at2"/>
<keyword evidence="3 8" id="KW-0819">tRNA processing</keyword>
<comment type="caution">
    <text evidence="8">Lacks conserved residue(s) required for the propagation of feature annotation.</text>
</comment>
<keyword evidence="6 8" id="KW-0012">Acyltransferase</keyword>